<dbReference type="RefSeq" id="WP_128500385.1">
    <property type="nucleotide sequence ID" value="NZ_CP035107.1"/>
</dbReference>
<sequence length="196" mass="22562">MDGGDHITSVLTFLLIPITITDNRKNHWIGEIHKSNTLSSTISNAFLFLIKIQVCAIYFHAFVGKIPIDEWSNGTATYYWLTHEHFGINEIFRPLFIFILSKSFLVSIITWGILVLEFLLSACIILDKKSKTKKIMFILGVFFHFLILIIHGLFTFFFAATAGLVLYLLSDYSSLKNITLPSSYYYGKWIKRNFSN</sequence>
<gene>
    <name evidence="2" type="ORF">EQP59_00070</name>
</gene>
<evidence type="ECO:0000256" key="1">
    <source>
        <dbReference type="SAM" id="Phobius"/>
    </source>
</evidence>
<reference evidence="2 3" key="1">
    <citation type="submission" date="2019-01" db="EMBL/GenBank/DDBJ databases">
        <title>Whole Genome of Ornithobacterium rhinotracheale FARPER-174b.</title>
        <authorList>
            <person name="Tataje-Lavanda L.A."/>
            <person name="Montalvan A."/>
            <person name="Montesinos R."/>
            <person name="Zimic M."/>
            <person name="Fernandez-Sanchez M."/>
            <person name="Fernandez-Diaz M."/>
        </authorList>
    </citation>
    <scope>NUCLEOTIDE SEQUENCE [LARGE SCALE GENOMIC DNA]</scope>
    <source>
        <strain evidence="2 3">FARPER-174b</strain>
    </source>
</reference>
<dbReference type="Proteomes" id="UP000287701">
    <property type="component" value="Chromosome"/>
</dbReference>
<evidence type="ECO:0008006" key="4">
    <source>
        <dbReference type="Google" id="ProtNLM"/>
    </source>
</evidence>
<evidence type="ECO:0000313" key="3">
    <source>
        <dbReference type="Proteomes" id="UP000287701"/>
    </source>
</evidence>
<proteinExistence type="predicted"/>
<keyword evidence="1" id="KW-0812">Transmembrane</keyword>
<evidence type="ECO:0000313" key="2">
    <source>
        <dbReference type="EMBL" id="QAR29867.1"/>
    </source>
</evidence>
<feature type="transmembrane region" description="Helical" evidence="1">
    <location>
        <begin position="104"/>
        <end position="126"/>
    </location>
</feature>
<protein>
    <recommendedName>
        <fullName evidence="4">HTTM domain-containing protein</fullName>
    </recommendedName>
</protein>
<dbReference type="InterPro" id="IPR052964">
    <property type="entry name" value="Sporulation_signal_mat"/>
</dbReference>
<keyword evidence="1" id="KW-1133">Transmembrane helix</keyword>
<accession>A0A410JP00</accession>
<dbReference type="EMBL" id="CP035107">
    <property type="protein sequence ID" value="QAR29867.1"/>
    <property type="molecule type" value="Genomic_DNA"/>
</dbReference>
<dbReference type="OrthoDB" id="128729at2"/>
<name>A0A410JP00_ORNRH</name>
<feature type="transmembrane region" description="Helical" evidence="1">
    <location>
        <begin position="138"/>
        <end position="169"/>
    </location>
</feature>
<feature type="transmembrane region" description="Helical" evidence="1">
    <location>
        <begin position="44"/>
        <end position="63"/>
    </location>
</feature>
<organism evidence="2 3">
    <name type="scientific">Ornithobacterium rhinotracheale</name>
    <dbReference type="NCBI Taxonomy" id="28251"/>
    <lineage>
        <taxon>Bacteria</taxon>
        <taxon>Pseudomonadati</taxon>
        <taxon>Bacteroidota</taxon>
        <taxon>Flavobacteriia</taxon>
        <taxon>Flavobacteriales</taxon>
        <taxon>Weeksellaceae</taxon>
        <taxon>Ornithobacterium</taxon>
    </lineage>
</organism>
<dbReference type="AlphaFoldDB" id="A0A410JP00"/>
<dbReference type="PANTHER" id="PTHR39535:SF2">
    <property type="entry name" value="HTTM DOMAIN-CONTAINING PROTEIN"/>
    <property type="match status" value="1"/>
</dbReference>
<keyword evidence="1" id="KW-0472">Membrane</keyword>
<dbReference type="PANTHER" id="PTHR39535">
    <property type="entry name" value="SPORULATION-DELAYING PROTEIN SDPB"/>
    <property type="match status" value="1"/>
</dbReference>